<dbReference type="STRING" id="1278311.GCA_000428705_00593"/>
<evidence type="ECO:0000256" key="4">
    <source>
        <dbReference type="ARBA" id="ARBA00022729"/>
    </source>
</evidence>
<dbReference type="Gene3D" id="3.40.190.10">
    <property type="entry name" value="Periplasmic binding protein-like II"/>
    <property type="match status" value="1"/>
</dbReference>
<name>A0A449BG08_HAPAX</name>
<dbReference type="PANTHER" id="PTHR43649">
    <property type="entry name" value="ARABINOSE-BINDING PROTEIN-RELATED"/>
    <property type="match status" value="1"/>
</dbReference>
<keyword evidence="3" id="KW-0813">Transport</keyword>
<dbReference type="AlphaFoldDB" id="A0A449BG08"/>
<reference evidence="5 6" key="1">
    <citation type="submission" date="2019-01" db="EMBL/GenBank/DDBJ databases">
        <authorList>
            <consortium name="Pathogen Informatics"/>
        </authorList>
    </citation>
    <scope>NUCLEOTIDE SEQUENCE [LARGE SCALE GENOMIC DNA]</scope>
    <source>
        <strain evidence="5 6">NCTC10138</strain>
    </source>
</reference>
<evidence type="ECO:0000256" key="3">
    <source>
        <dbReference type="ARBA" id="ARBA00022448"/>
    </source>
</evidence>
<evidence type="ECO:0000256" key="2">
    <source>
        <dbReference type="ARBA" id="ARBA00008520"/>
    </source>
</evidence>
<comment type="subcellular location">
    <subcellularLocation>
        <location evidence="1">Cell envelope</location>
    </subcellularLocation>
</comment>
<comment type="similarity">
    <text evidence="2">Belongs to the bacterial solute-binding protein 1 family.</text>
</comment>
<protein>
    <submittedName>
        <fullName evidence="5">Maltose-binding periplasmic proteins/domains</fullName>
    </submittedName>
</protein>
<keyword evidence="6" id="KW-1185">Reference proteome</keyword>
<dbReference type="InterPro" id="IPR050490">
    <property type="entry name" value="Bact_solute-bd_prot1"/>
</dbReference>
<keyword evidence="4" id="KW-0732">Signal</keyword>
<accession>A0A449BG08</accession>
<dbReference type="PROSITE" id="PS51257">
    <property type="entry name" value="PROKAR_LIPOPROTEIN"/>
    <property type="match status" value="1"/>
</dbReference>
<dbReference type="Pfam" id="PF01547">
    <property type="entry name" value="SBP_bac_1"/>
    <property type="match status" value="1"/>
</dbReference>
<organism evidence="5 6">
    <name type="scientific">Haploplasma axanthum</name>
    <name type="common">Acholeplasma axanthum</name>
    <dbReference type="NCBI Taxonomy" id="29552"/>
    <lineage>
        <taxon>Bacteria</taxon>
        <taxon>Bacillati</taxon>
        <taxon>Mycoplasmatota</taxon>
        <taxon>Mollicutes</taxon>
        <taxon>Acholeplasmatales</taxon>
        <taxon>Acholeplasmataceae</taxon>
        <taxon>Haploplasma</taxon>
    </lineage>
</organism>
<proteinExistence type="inferred from homology"/>
<dbReference type="EMBL" id="LR215048">
    <property type="protein sequence ID" value="VEU81220.1"/>
    <property type="molecule type" value="Genomic_DNA"/>
</dbReference>
<evidence type="ECO:0000313" key="5">
    <source>
        <dbReference type="EMBL" id="VEU81220.1"/>
    </source>
</evidence>
<dbReference type="GO" id="GO:0030313">
    <property type="term" value="C:cell envelope"/>
    <property type="evidence" value="ECO:0007669"/>
    <property type="project" value="UniProtKB-SubCell"/>
</dbReference>
<sequence length="492" mass="55284">MKKTFYLVLVFMLGLVLVSCAKKPDDREVLRYAAWNLGTEAQNNIERRMIKAFEEANPNVRIDIIERPMTVDENGNEVATEWDAFFTAEAARGAMPDVFQVSSNVKAIEFSWISDVTEQVAADEDFNNMPVDIRESAKYNGKIYGLPQAMFYFGYFINRTVINEKSPTAVDIEYGITFDDLMSAAKKVAKAPVSGGDGIVGIDGVGSIYQWLPAQYDDSLGWFTHNADGYHLDSDAFRTAMQITQSYYGTSATNHRDYVLESTGVYFEQTQNDFWNPATRYGEGSAFENGQQAIKWEASYNLRNWLAATKDPNTTMPGLFGADIDFIGTPSVTVDGTNVHKIPVVIDYIGVGNGTKNKDLAYKFAKWMGFGKDGYTKRLEIATQNPEAGAVNFAPIVQDEELTNKYFELYPTLTEFKKIVTSHQGFIIESLGKTVPNYALSRWEGKYDEERNIAKVLDEIRDGKVNLSDVIVNLNNLINRYFEEGKTKLEGK</sequence>
<gene>
    <name evidence="5" type="ORF">NCTC10138_01618</name>
</gene>
<dbReference type="PANTHER" id="PTHR43649:SF31">
    <property type="entry name" value="SN-GLYCEROL-3-PHOSPHATE-BINDING PERIPLASMIC PROTEIN UGPB"/>
    <property type="match status" value="1"/>
</dbReference>
<dbReference type="Proteomes" id="UP000289841">
    <property type="component" value="Chromosome"/>
</dbReference>
<dbReference type="SUPFAM" id="SSF53850">
    <property type="entry name" value="Periplasmic binding protein-like II"/>
    <property type="match status" value="1"/>
</dbReference>
<dbReference type="KEGG" id="aaxa:NCTC10138_01618"/>
<dbReference type="InterPro" id="IPR006059">
    <property type="entry name" value="SBP"/>
</dbReference>
<dbReference type="RefSeq" id="WP_026390237.1">
    <property type="nucleotide sequence ID" value="NZ_LR215048.1"/>
</dbReference>
<evidence type="ECO:0000256" key="1">
    <source>
        <dbReference type="ARBA" id="ARBA00004196"/>
    </source>
</evidence>
<evidence type="ECO:0000313" key="6">
    <source>
        <dbReference type="Proteomes" id="UP000289841"/>
    </source>
</evidence>